<dbReference type="Pfam" id="PF18511">
    <property type="entry name" value="F-box_5"/>
    <property type="match status" value="1"/>
</dbReference>
<dbReference type="SUPFAM" id="SSF52047">
    <property type="entry name" value="RNI-like"/>
    <property type="match status" value="1"/>
</dbReference>
<gene>
    <name evidence="4" type="ORF">M6B38_267305</name>
</gene>
<dbReference type="Pfam" id="PF25372">
    <property type="entry name" value="DUF7885"/>
    <property type="match status" value="2"/>
</dbReference>
<dbReference type="Proteomes" id="UP001140949">
    <property type="component" value="Unassembled WGS sequence"/>
</dbReference>
<keyword evidence="5" id="KW-1185">Reference proteome</keyword>
<feature type="domain" description="COI1 F-box" evidence="2">
    <location>
        <begin position="12"/>
        <end position="49"/>
    </location>
</feature>
<sequence length="413" mass="45472">MAERESIINEALTDDELHCVLSKLEREEDRDGFGLVCRRWLRLQSTSRSRLRARAGPAMLRRMAGRFSGVLDLDLSQSTSRSFFPGVTDSDLSVVAAGFPKLRVLSLHNCKSVSDAGMMVLGNGLPFLQSLDVSYCRKLTDKGLTAIALGCCDLRRLQLLGCKLITDRIFNVLSQNCSHLEELGLSGCVNISDSGLSSLVEGCHYIKSLDVSKCSKIGDVGVLRIAEVCSPSLRTLKLLECHNVSNKSIHSLAYSCRNLETLVIGGCREVFDEPLKFLVLALSYSLRSLRMDWCLNITDSSLSCVLSNCRFLVALDISCCDKVSDSAFLGLGMDEGFKSDLKVLKMSNLPRITISGIGTILQFCKSLEYVDLRSLPHVTEISCEEAGLKFPDSCKVNFCGNLLDVNPMVDLYF</sequence>
<dbReference type="PANTHER" id="PTHR13382">
    <property type="entry name" value="MITOCHONDRIAL ATP SYNTHASE COUPLING FACTOR B"/>
    <property type="match status" value="1"/>
</dbReference>
<dbReference type="InterPro" id="IPR057207">
    <property type="entry name" value="FBXL15_LRR"/>
</dbReference>
<evidence type="ECO:0000313" key="4">
    <source>
        <dbReference type="EMBL" id="KAJ6849501.1"/>
    </source>
</evidence>
<organism evidence="4 5">
    <name type="scientific">Iris pallida</name>
    <name type="common">Sweet iris</name>
    <dbReference type="NCBI Taxonomy" id="29817"/>
    <lineage>
        <taxon>Eukaryota</taxon>
        <taxon>Viridiplantae</taxon>
        <taxon>Streptophyta</taxon>
        <taxon>Embryophyta</taxon>
        <taxon>Tracheophyta</taxon>
        <taxon>Spermatophyta</taxon>
        <taxon>Magnoliopsida</taxon>
        <taxon>Liliopsida</taxon>
        <taxon>Asparagales</taxon>
        <taxon>Iridaceae</taxon>
        <taxon>Iridoideae</taxon>
        <taxon>Irideae</taxon>
        <taxon>Iris</taxon>
    </lineage>
</organism>
<dbReference type="PANTHER" id="PTHR13382:SF76">
    <property type="entry name" value="F-BOX AND LEUCINE-RICH REPEAT PROTEIN 14-RELATED"/>
    <property type="match status" value="1"/>
</dbReference>
<dbReference type="InterPro" id="IPR041567">
    <property type="entry name" value="COI1_F-box"/>
</dbReference>
<feature type="domain" description="F-box/LRR-repeat protein 15-like leucin rich repeat" evidence="3">
    <location>
        <begin position="100"/>
        <end position="171"/>
    </location>
</feature>
<dbReference type="CDD" id="cd22159">
    <property type="entry name" value="F-box_AtTIR1-like"/>
    <property type="match status" value="1"/>
</dbReference>
<reference evidence="4" key="1">
    <citation type="journal article" date="2023" name="GigaByte">
        <title>Genome assembly of the bearded iris, Iris pallida Lam.</title>
        <authorList>
            <person name="Bruccoleri R.E."/>
            <person name="Oakeley E.J."/>
            <person name="Faust A.M.E."/>
            <person name="Altorfer M."/>
            <person name="Dessus-Babus S."/>
            <person name="Burckhardt D."/>
            <person name="Oertli M."/>
            <person name="Naumann U."/>
            <person name="Petersen F."/>
            <person name="Wong J."/>
        </authorList>
    </citation>
    <scope>NUCLEOTIDE SEQUENCE</scope>
    <source>
        <strain evidence="4">GSM-AAB239-AS_SAM_17_03QT</strain>
    </source>
</reference>
<comment type="caution">
    <text evidence="4">The sequence shown here is derived from an EMBL/GenBank/DDBJ whole genome shotgun (WGS) entry which is preliminary data.</text>
</comment>
<evidence type="ECO:0000313" key="5">
    <source>
        <dbReference type="Proteomes" id="UP001140949"/>
    </source>
</evidence>
<proteinExistence type="predicted"/>
<evidence type="ECO:0000259" key="3">
    <source>
        <dbReference type="Pfam" id="PF25372"/>
    </source>
</evidence>
<dbReference type="AlphaFoldDB" id="A0AAX6I922"/>
<feature type="domain" description="F-box/LRR-repeat protein 15-like leucin rich repeat" evidence="3">
    <location>
        <begin position="172"/>
        <end position="388"/>
    </location>
</feature>
<name>A0AAX6I922_IRIPA</name>
<dbReference type="InterPro" id="IPR050648">
    <property type="entry name" value="F-box_LRR-repeat"/>
</dbReference>
<dbReference type="Gene3D" id="1.20.1280.50">
    <property type="match status" value="1"/>
</dbReference>
<dbReference type="SMART" id="SM00367">
    <property type="entry name" value="LRR_CC"/>
    <property type="match status" value="10"/>
</dbReference>
<evidence type="ECO:0000256" key="1">
    <source>
        <dbReference type="ARBA" id="ARBA00022786"/>
    </source>
</evidence>
<dbReference type="GO" id="GO:0005737">
    <property type="term" value="C:cytoplasm"/>
    <property type="evidence" value="ECO:0007669"/>
    <property type="project" value="TreeGrafter"/>
</dbReference>
<keyword evidence="1" id="KW-0833">Ubl conjugation pathway</keyword>
<protein>
    <recommendedName>
        <fullName evidence="6">F-box/LRR-repeat protein 4</fullName>
    </recommendedName>
</protein>
<evidence type="ECO:0000259" key="2">
    <source>
        <dbReference type="Pfam" id="PF18511"/>
    </source>
</evidence>
<dbReference type="EMBL" id="JANAVB010003400">
    <property type="protein sequence ID" value="KAJ6849501.1"/>
    <property type="molecule type" value="Genomic_DNA"/>
</dbReference>
<dbReference type="InterPro" id="IPR032675">
    <property type="entry name" value="LRR_dom_sf"/>
</dbReference>
<dbReference type="Gene3D" id="3.80.10.10">
    <property type="entry name" value="Ribonuclease Inhibitor"/>
    <property type="match status" value="2"/>
</dbReference>
<accession>A0AAX6I922</accession>
<evidence type="ECO:0008006" key="6">
    <source>
        <dbReference type="Google" id="ProtNLM"/>
    </source>
</evidence>
<reference evidence="4" key="2">
    <citation type="submission" date="2023-04" db="EMBL/GenBank/DDBJ databases">
        <authorList>
            <person name="Bruccoleri R.E."/>
            <person name="Oakeley E.J."/>
            <person name="Faust A.-M."/>
            <person name="Dessus-Babus S."/>
            <person name="Altorfer M."/>
            <person name="Burckhardt D."/>
            <person name="Oertli M."/>
            <person name="Naumann U."/>
            <person name="Petersen F."/>
            <person name="Wong J."/>
        </authorList>
    </citation>
    <scope>NUCLEOTIDE SEQUENCE</scope>
    <source>
        <strain evidence="4">GSM-AAB239-AS_SAM_17_03QT</strain>
        <tissue evidence="4">Leaf</tissue>
    </source>
</reference>
<dbReference type="InterPro" id="IPR006553">
    <property type="entry name" value="Leu-rich_rpt_Cys-con_subtyp"/>
</dbReference>